<protein>
    <submittedName>
        <fullName evidence="2">Uncharacterized protein</fullName>
    </submittedName>
</protein>
<comment type="caution">
    <text evidence="2">The sequence shown here is derived from an EMBL/GenBank/DDBJ whole genome shotgun (WGS) entry which is preliminary data.</text>
</comment>
<dbReference type="AlphaFoldDB" id="A0A2A2A912"/>
<evidence type="ECO:0000256" key="1">
    <source>
        <dbReference type="SAM" id="SignalP"/>
    </source>
</evidence>
<dbReference type="Proteomes" id="UP000217999">
    <property type="component" value="Unassembled WGS sequence"/>
</dbReference>
<sequence>MVRINKTVVATACAAACALTAWPVQAQENMLHGLGWVMEGNPGSSIRSSAITVSGNRSAAKVEAVGLGGSLGFGLAGVLRLIATAQVNTIGLEAMDVGQSQLLVSGNRLSGPMTTLGGAASANSILISGQGERKRLQGSQVTVAGNEAGDVHAQGAELYALLGSASLQIPGRASANSVLLQSTDVENSEISNTQQRAQGVRSVGGSALANVLTASQSGLQQVRIQQHGNVASEVLASGASAALGYGALAQAKLEGAALANSIALAQTQLGHSLLHQQGNEARQIVGAGGGAMANSMALTQMDGQVRNWHAVQQGNVAQRVGAFGGEGSVLMGALASVDNHASALANSINLDRTRLAGRNEHTQTGNDAQDVQARGGVALANSIWALQAQLDASSLTQQDNSAQQVRTNGGSVSALGGALGAAERSSRAGANSVVLADQAALKNMQVLQQGNQARGLDVRGGQAMANSVLADQQASLQDGQVLIEHNQAQGLSTQGSQEQLAGGLLWKAQQDAVVLANSLAVVGSQWRSPQLALQANTAGQLHADGGSITANSVSLERGDGAGSALHAPVWLKGNTAIEVQTQAESSSTAISSSHTRARAALNAVLLHDNSSVDADSQLQIAGNRAELVSGMGGTALVQSLAAYRGASLVRTPVTIENNRAQGIHARGDHQQTLGYGSSRHGIAAVNSVYLEGQQGAGLKDSHMQVQANRAEEMHADGALVQANTLALSQRGRLLESQALVRNNQAASVSAFAQTTRGLFGVNERQSFADVNLNTLDIQAPLAASSLLVEDNRVERVDAQEGGASVNSVALGQRAQGLRALEMRVAGNQATGVRSSQGQQALAHSVTIDGTASNSRLDVVGNQAQQVHADAAGAEASSVKADGGSSVAHSSIGITGNRASIGTGGTVASVKNQQGGRIAQSRITIANNQASASQGGVNASVINSGSLGNAAITISGNRGSANAALANSVRNRHGRLGGQIAILNNRGQAAAGGVLNSVDNSGSLSGSVTIVGNQGQASGNALANSVHNSGAMNGRIVLAANKANASSAGVANAVKNQGQLSGRVSIVGNDGTASTSGTVNSVVNNGMMAADVSIVGNRGSASMGGVSNSVVNNGVMAGRVLIAGNQSSTAGGTVNSLINHGVMTGSVNIVANRGAAAPGATTGSVINAGALVGAAGVAANVSHVANPGYTYTVPSTGVINQSVLIAPAYNFVFQ</sequence>
<proteinExistence type="predicted"/>
<reference evidence="2 3" key="1">
    <citation type="submission" date="2017-08" db="EMBL/GenBank/DDBJ databases">
        <title>WGS of Clinical strains of the CDC Group NO-1 linked to zoonotic infections in humans.</title>
        <authorList>
            <person name="Bernier A.-M."/>
            <person name="Bernard K."/>
        </authorList>
    </citation>
    <scope>NUCLEOTIDE SEQUENCE [LARGE SCALE GENOMIC DNA]</scope>
    <source>
        <strain evidence="2 3">NML03-0146</strain>
    </source>
</reference>
<feature type="chain" id="PRO_5012109797" evidence="1">
    <location>
        <begin position="27"/>
        <end position="1213"/>
    </location>
</feature>
<name>A0A2A2A912_9BURK</name>
<dbReference type="RefSeq" id="WP_095549951.1">
    <property type="nucleotide sequence ID" value="NZ_NSJF01000004.1"/>
</dbReference>
<gene>
    <name evidence="2" type="ORF">CK620_08480</name>
</gene>
<evidence type="ECO:0000313" key="2">
    <source>
        <dbReference type="EMBL" id="PAT34262.1"/>
    </source>
</evidence>
<feature type="signal peptide" evidence="1">
    <location>
        <begin position="1"/>
        <end position="26"/>
    </location>
</feature>
<accession>A0A2A2A912</accession>
<dbReference type="EMBL" id="NSJF01000004">
    <property type="protein sequence ID" value="PAT34262.1"/>
    <property type="molecule type" value="Genomic_DNA"/>
</dbReference>
<keyword evidence="1" id="KW-0732">Signal</keyword>
<organism evidence="2 3">
    <name type="scientific">Vandammella animalimorsus</name>
    <dbReference type="NCBI Taxonomy" id="2029117"/>
    <lineage>
        <taxon>Bacteria</taxon>
        <taxon>Pseudomonadati</taxon>
        <taxon>Pseudomonadota</taxon>
        <taxon>Betaproteobacteria</taxon>
        <taxon>Burkholderiales</taxon>
        <taxon>Comamonadaceae</taxon>
        <taxon>Vandammella</taxon>
    </lineage>
</organism>
<evidence type="ECO:0000313" key="3">
    <source>
        <dbReference type="Proteomes" id="UP000217999"/>
    </source>
</evidence>